<gene>
    <name evidence="2" type="ORF">CY34DRAFT_15337</name>
</gene>
<organism evidence="2 3">
    <name type="scientific">Suillus luteus UH-Slu-Lm8-n1</name>
    <dbReference type="NCBI Taxonomy" id="930992"/>
    <lineage>
        <taxon>Eukaryota</taxon>
        <taxon>Fungi</taxon>
        <taxon>Dikarya</taxon>
        <taxon>Basidiomycota</taxon>
        <taxon>Agaricomycotina</taxon>
        <taxon>Agaricomycetes</taxon>
        <taxon>Agaricomycetidae</taxon>
        <taxon>Boletales</taxon>
        <taxon>Suillineae</taxon>
        <taxon>Suillaceae</taxon>
        <taxon>Suillus</taxon>
    </lineage>
</organism>
<dbReference type="EMBL" id="KN835418">
    <property type="protein sequence ID" value="KIK37976.1"/>
    <property type="molecule type" value="Genomic_DNA"/>
</dbReference>
<feature type="compositionally biased region" description="Polar residues" evidence="1">
    <location>
        <begin position="215"/>
        <end position="236"/>
    </location>
</feature>
<reference evidence="2 3" key="1">
    <citation type="submission" date="2014-04" db="EMBL/GenBank/DDBJ databases">
        <authorList>
            <consortium name="DOE Joint Genome Institute"/>
            <person name="Kuo A."/>
            <person name="Ruytinx J."/>
            <person name="Rineau F."/>
            <person name="Colpaert J."/>
            <person name="Kohler A."/>
            <person name="Nagy L.G."/>
            <person name="Floudas D."/>
            <person name="Copeland A."/>
            <person name="Barry K.W."/>
            <person name="Cichocki N."/>
            <person name="Veneault-Fourrey C."/>
            <person name="LaButti K."/>
            <person name="Lindquist E.A."/>
            <person name="Lipzen A."/>
            <person name="Lundell T."/>
            <person name="Morin E."/>
            <person name="Murat C."/>
            <person name="Sun H."/>
            <person name="Tunlid A."/>
            <person name="Henrissat B."/>
            <person name="Grigoriev I.V."/>
            <person name="Hibbett D.S."/>
            <person name="Martin F."/>
            <person name="Nordberg H.P."/>
            <person name="Cantor M.N."/>
            <person name="Hua S.X."/>
        </authorList>
    </citation>
    <scope>NUCLEOTIDE SEQUENCE [LARGE SCALE GENOMIC DNA]</scope>
    <source>
        <strain evidence="2 3">UH-Slu-Lm8-n1</strain>
    </source>
</reference>
<protein>
    <recommendedName>
        <fullName evidence="4">Myb/SANT-like domain-containing protein</fullName>
    </recommendedName>
</protein>
<reference evidence="3" key="2">
    <citation type="submission" date="2015-01" db="EMBL/GenBank/DDBJ databases">
        <title>Evolutionary Origins and Diversification of the Mycorrhizal Mutualists.</title>
        <authorList>
            <consortium name="DOE Joint Genome Institute"/>
            <consortium name="Mycorrhizal Genomics Consortium"/>
            <person name="Kohler A."/>
            <person name="Kuo A."/>
            <person name="Nagy L.G."/>
            <person name="Floudas D."/>
            <person name="Copeland A."/>
            <person name="Barry K.W."/>
            <person name="Cichocki N."/>
            <person name="Veneault-Fourrey C."/>
            <person name="LaButti K."/>
            <person name="Lindquist E.A."/>
            <person name="Lipzen A."/>
            <person name="Lundell T."/>
            <person name="Morin E."/>
            <person name="Murat C."/>
            <person name="Riley R."/>
            <person name="Ohm R."/>
            <person name="Sun H."/>
            <person name="Tunlid A."/>
            <person name="Henrissat B."/>
            <person name="Grigoriev I.V."/>
            <person name="Hibbett D.S."/>
            <person name="Martin F."/>
        </authorList>
    </citation>
    <scope>NUCLEOTIDE SEQUENCE [LARGE SCALE GENOMIC DNA]</scope>
    <source>
        <strain evidence="3">UH-Slu-Lm8-n1</strain>
    </source>
</reference>
<feature type="region of interest" description="Disordered" evidence="1">
    <location>
        <begin position="190"/>
        <end position="238"/>
    </location>
</feature>
<dbReference type="OrthoDB" id="3211402at2759"/>
<keyword evidence="3" id="KW-1185">Reference proteome</keyword>
<sequence length="259" mass="29184">MVKKKDNGITIPEIVWTNDLVWQLLAQIELSENRVVLLGKQKKGENTSGDSKVTVYQRMVAAVFPQLHSQNAVAMGDRVKRKYEYLTKKYKCIWDEIIEQFKFFPVLHQILSSHPNVTPIAITTGIGLHGRKTVHYQPSSNDEGPELASENFSQIQSLHTALWNKAAHCGISPSFESPFDTIIDPSDYSQPLYDVDDKENDPPPSLQSTPTPTTKQAPQSSSMLQDGLTKATQQISKVPKKHTLDETLIDMQNHYFSSF</sequence>
<name>A0A0D0A8J2_9AGAM</name>
<evidence type="ECO:0000313" key="3">
    <source>
        <dbReference type="Proteomes" id="UP000054485"/>
    </source>
</evidence>
<accession>A0A0D0A8J2</accession>
<dbReference type="AlphaFoldDB" id="A0A0D0A8J2"/>
<evidence type="ECO:0000256" key="1">
    <source>
        <dbReference type="SAM" id="MobiDB-lite"/>
    </source>
</evidence>
<dbReference type="Proteomes" id="UP000054485">
    <property type="component" value="Unassembled WGS sequence"/>
</dbReference>
<evidence type="ECO:0000313" key="2">
    <source>
        <dbReference type="EMBL" id="KIK37976.1"/>
    </source>
</evidence>
<proteinExistence type="predicted"/>
<evidence type="ECO:0008006" key="4">
    <source>
        <dbReference type="Google" id="ProtNLM"/>
    </source>
</evidence>
<dbReference type="InParanoid" id="A0A0D0A8J2"/>
<dbReference type="HOGENOM" id="CLU_071881_0_0_1"/>